<keyword evidence="1" id="KW-1133">Transmembrane helix</keyword>
<reference evidence="2 3" key="1">
    <citation type="submission" date="2024-09" db="EMBL/GenBank/DDBJ databases">
        <authorList>
            <person name="Sun Q."/>
            <person name="Mori K."/>
        </authorList>
    </citation>
    <scope>NUCLEOTIDE SEQUENCE [LARGE SCALE GENOMIC DNA]</scope>
    <source>
        <strain evidence="2 3">JCM 3143</strain>
    </source>
</reference>
<feature type="transmembrane region" description="Helical" evidence="1">
    <location>
        <begin position="56"/>
        <end position="75"/>
    </location>
</feature>
<sequence>MNDDIQEIRRLLAPANPSPRGVLAGAGEDAIGRTAFNHITRAKSVRRGFLSRRATVRLVTIGGLALVLAAGTTVAQDLVPAGPVANAQVVLTQAANVAQQRTFTAPRPEQWVYTETQYKRLGNPGKGEVLTAESPLRTELDRLWIRADGKRLATLVDGKVQVSPTGGGVPPVDYASVAALPRDPDKLLAWARENGGPIAEPDVRPYKVLFGLMLSNGVLPPDLEAATYRALALIPGIEVDQAAVDDTDRPVVSISITVEGYLKEEILLDRTTYAYRGHRTTVIKDHTFPEGGTYKAGTVESYSVRLATGIVDHSGQRP</sequence>
<name>A0ABV5RZL7_9ACTN</name>
<evidence type="ECO:0000313" key="2">
    <source>
        <dbReference type="EMBL" id="MFB9624861.1"/>
    </source>
</evidence>
<gene>
    <name evidence="2" type="ORF">ACFFSA_17370</name>
</gene>
<protein>
    <submittedName>
        <fullName evidence="2">CU044_5270 family protein</fullName>
    </submittedName>
</protein>
<keyword evidence="1" id="KW-0812">Transmembrane</keyword>
<accession>A0ABV5RZL7</accession>
<evidence type="ECO:0000256" key="1">
    <source>
        <dbReference type="SAM" id="Phobius"/>
    </source>
</evidence>
<proteinExistence type="predicted"/>
<keyword evidence="1" id="KW-0472">Membrane</keyword>
<dbReference type="NCBIfam" id="NF038083">
    <property type="entry name" value="CU044_5270_fam"/>
    <property type="match status" value="1"/>
</dbReference>
<evidence type="ECO:0000313" key="3">
    <source>
        <dbReference type="Proteomes" id="UP001589532"/>
    </source>
</evidence>
<dbReference type="Proteomes" id="UP001589532">
    <property type="component" value="Unassembled WGS sequence"/>
</dbReference>
<organism evidence="2 3">
    <name type="scientific">Nonomuraea helvata</name>
    <dbReference type="NCBI Taxonomy" id="37484"/>
    <lineage>
        <taxon>Bacteria</taxon>
        <taxon>Bacillati</taxon>
        <taxon>Actinomycetota</taxon>
        <taxon>Actinomycetes</taxon>
        <taxon>Streptosporangiales</taxon>
        <taxon>Streptosporangiaceae</taxon>
        <taxon>Nonomuraea</taxon>
    </lineage>
</organism>
<keyword evidence="3" id="KW-1185">Reference proteome</keyword>
<comment type="caution">
    <text evidence="2">The sequence shown here is derived from an EMBL/GenBank/DDBJ whole genome shotgun (WGS) entry which is preliminary data.</text>
</comment>
<dbReference type="InterPro" id="IPR047789">
    <property type="entry name" value="CU044_5270-like"/>
</dbReference>
<dbReference type="EMBL" id="JBHMBW010000013">
    <property type="protein sequence ID" value="MFB9624861.1"/>
    <property type="molecule type" value="Genomic_DNA"/>
</dbReference>
<dbReference type="RefSeq" id="WP_345003259.1">
    <property type="nucleotide sequence ID" value="NZ_BAAAXV010000012.1"/>
</dbReference>